<feature type="compositionally biased region" description="Low complexity" evidence="5">
    <location>
        <begin position="398"/>
        <end position="408"/>
    </location>
</feature>
<keyword evidence="2" id="KW-0479">Metal-binding</keyword>
<dbReference type="Pfam" id="PF13976">
    <property type="entry name" value="gag_pre-integrs"/>
    <property type="match status" value="1"/>
</dbReference>
<sequence length="1867" mass="211304">MSSSSSVSSGLSLQSFSSSEPEWNSDHVPDGDLPLTDGEDDLKFLIEGKLISESEDDLHPWVKPTSSDGKEEEEVEEEEEKEEGDPERTSLTLCFVCLIASNELWRIIMVGFKPYNPDNLTRREAVDSQLNNTSLHMIQTSVGTKELHRVRNYTTAKEAWDGLTASCIGSESTRRNKYNALKNKAEGFLRLPDEDHEDMYGRLLTVADAFRLIGATHINDSWIKEKYIECMMPFVPIDVKTLVGRECYSSLTSQQVVHEMQALKVLEEASHDSRNRALGMAKGSNLALVVNSVDEVIPQESYRASWSMTYPEDLQCHYHDHMAFHAKSFWIDPSKAKEDNIKRNNKSGFTSFGPKTRSCYNCDDKRHFIAECPYENRELHNGRLIPKDKRKDSKGKYSKPPNKKLYNNKTKKGKRPSRVVLVTREEYSSDEVESSSGDEDEESSKELAAIVTTNTPSSSLFESPNENPHIKNAHCFMARSSLDTPIVLSTQEEYTSGDDDGDDEEDATSNGLVALASLSTNSSSPSESPNEVIHVEEESCLMAKSSEDYAAGGSKWVLDSGCTSHMTGGKNLVKELRPNINDITVSFGDNSTSEVLGFGKVVVAHNITLVDVMLVKTLGYNLLSVSALGKMGFAVFIDNDIVVLLWSKTLKVAFVGYREHNLYVVDFSGTTTSSAMCLFGKADVGWLWHRRLAHVNMRTLQSLHKGNHIVGLMENVSFAKDRVCRACVEGKMHDSPHPSKTIISSKRILELLHVDLFGPVTHASLGAKKHCLVIVDDYSRYTWVYFLKMKDETQQVFIDFATEVQRQHNLLIMAIRSDNGSEFKNYTLNDFLSDEGIRHQYSAAYTPQQNGVAERKNRTLMDMARSMMAEYKSRYNFWAEAISTACHSSNRLYLRKGLNKTPYEILTGNKPNISYFKVFGCKCFYKIKGVRLSKFAPKALEGIFVGYGAESHTYRIFDVSSGIIIESCSVKFEENDGSQVGQVDVCAGDEIPQDAIVRMGVGFFRPIEGHGVASREELCSTTVEPSSSQHQQTLPSEANDAPTQEQEQDPSSYVQDQGQDQGQDQPIIHNGSNEDPINSCPSPNIVQDQAHEIEQPQAIEEAQVQGQDGDPNDQVDQVTPPRPRRTKEEIEARRLARRERTLEIRGHTHDKVLGDVRAKVSTRRQLANFSNHHAYISVVEPKKVFEALEDSDWVEAMHEELNNFKRNKVWTLVEKPKECRNVIGTKWIFKNKQDEFGNIVRNKARLVAQGFSQVEGIDFGETYAPVARLESIRILLAYASHHNFKLQQMDVKSAFLNGPLHEEVYVKQPPGFEDLNFPNHVYKLDKALYGLKQAPRAWFEMSMMGEMKFFLGFEIKQLREGTFINQAKYLQDMLKRFKMTELKGVATPMVTKCHLALDPNGGASRGGRRRQRHDRSSDEFAPNAPRKSVTSRRKNKEVRENYKTMDPVSYSAIRLKNWYEDVPRDEEIEGRRFWCMEQVFIYKDIYEPMKNLRPMQAINVDILAENNHFEDAIWVAGRMGLKDIMKIQCDYSPELVKQFFATLAIKKDEERTMEWMSGSTHCSATLRRFAGILGVPIDEGRRLHGPQQTDKNALANLYTSEGRIGYTKGLLLIYSQLLRFFRATICPSGGNNDALRGVLVDLMHLSFKCARDGNEVRDYTLDIMDFIFHEIRDAMVSRTTIPYAPYIQLLINNSVSVSEDLSGYPLVKHHVKKAYKLKPVSSAVPAPDSFMGDARSSGVAPARHPDVPAMRKQVTRLSWFQRHILCMNIEIHKENYEASRERSEIKHTQAVILHKLSGDQGPPPQPPAHQGYSGWHSAQVPWSDLDDCLQRSNTSRRSPDAPDTDEEEEEEEEEEEAQESDDDYASE</sequence>
<dbReference type="Pfam" id="PF25597">
    <property type="entry name" value="SH3_retrovirus"/>
    <property type="match status" value="1"/>
</dbReference>
<dbReference type="PANTHER" id="PTHR42648:SF21">
    <property type="entry name" value="CYSTEINE-RICH RLK (RECEPTOR-LIKE PROTEIN KINASE) 8"/>
    <property type="match status" value="1"/>
</dbReference>
<gene>
    <name evidence="7" type="ORF">QYE76_054201</name>
</gene>
<feature type="domain" description="Integrase catalytic" evidence="6">
    <location>
        <begin position="734"/>
        <end position="910"/>
    </location>
</feature>
<dbReference type="InterPro" id="IPR012337">
    <property type="entry name" value="RNaseH-like_sf"/>
</dbReference>
<feature type="region of interest" description="Disordered" evidence="5">
    <location>
        <begin position="1396"/>
        <end position="1438"/>
    </location>
</feature>
<feature type="region of interest" description="Disordered" evidence="5">
    <location>
        <begin position="1"/>
        <end position="39"/>
    </location>
</feature>
<dbReference type="InterPro" id="IPR025724">
    <property type="entry name" value="GAG-pre-integrase_dom"/>
</dbReference>
<evidence type="ECO:0000313" key="8">
    <source>
        <dbReference type="Proteomes" id="UP001231189"/>
    </source>
</evidence>
<dbReference type="InterPro" id="IPR036397">
    <property type="entry name" value="RNaseH_sf"/>
</dbReference>
<evidence type="ECO:0000256" key="2">
    <source>
        <dbReference type="ARBA" id="ARBA00022723"/>
    </source>
</evidence>
<dbReference type="GO" id="GO:0004190">
    <property type="term" value="F:aspartic-type endopeptidase activity"/>
    <property type="evidence" value="ECO:0007669"/>
    <property type="project" value="UniProtKB-KW"/>
</dbReference>
<feature type="compositionally biased region" description="Acidic residues" evidence="5">
    <location>
        <begin position="70"/>
        <end position="85"/>
    </location>
</feature>
<feature type="region of interest" description="Disordered" evidence="5">
    <location>
        <begin position="1018"/>
        <end position="1084"/>
    </location>
</feature>
<dbReference type="GO" id="GO:0006508">
    <property type="term" value="P:proteolysis"/>
    <property type="evidence" value="ECO:0007669"/>
    <property type="project" value="UniProtKB-KW"/>
</dbReference>
<feature type="compositionally biased region" description="Acidic residues" evidence="5">
    <location>
        <begin position="428"/>
        <end position="443"/>
    </location>
</feature>
<feature type="region of interest" description="Disordered" evidence="5">
    <location>
        <begin position="383"/>
        <end position="446"/>
    </location>
</feature>
<comment type="caution">
    <text evidence="7">The sequence shown here is derived from an EMBL/GenBank/DDBJ whole genome shotgun (WGS) entry which is preliminary data.</text>
</comment>
<dbReference type="EMBL" id="JAUUTY010000003">
    <property type="protein sequence ID" value="KAK1666042.1"/>
    <property type="molecule type" value="Genomic_DNA"/>
</dbReference>
<keyword evidence="1" id="KW-0645">Protease</keyword>
<feature type="compositionally biased region" description="Low complexity" evidence="5">
    <location>
        <begin position="1"/>
        <end position="19"/>
    </location>
</feature>
<feature type="region of interest" description="Disordered" evidence="5">
    <location>
        <begin position="1796"/>
        <end position="1867"/>
    </location>
</feature>
<evidence type="ECO:0000256" key="5">
    <source>
        <dbReference type="SAM" id="MobiDB-lite"/>
    </source>
</evidence>
<dbReference type="InterPro" id="IPR054722">
    <property type="entry name" value="PolX-like_BBD"/>
</dbReference>
<dbReference type="Gene3D" id="3.30.420.10">
    <property type="entry name" value="Ribonuclease H-like superfamily/Ribonuclease H"/>
    <property type="match status" value="1"/>
</dbReference>
<evidence type="ECO:0000256" key="3">
    <source>
        <dbReference type="ARBA" id="ARBA00022750"/>
    </source>
</evidence>
<dbReference type="InterPro" id="IPR039537">
    <property type="entry name" value="Retrotran_Ty1/copia-like"/>
</dbReference>
<dbReference type="Pfam" id="PF07727">
    <property type="entry name" value="RVT_2"/>
    <property type="match status" value="1"/>
</dbReference>
<dbReference type="Pfam" id="PF00665">
    <property type="entry name" value="rve"/>
    <property type="match status" value="1"/>
</dbReference>
<feature type="region of interest" description="Disordered" evidence="5">
    <location>
        <begin position="1102"/>
        <end position="1129"/>
    </location>
</feature>
<dbReference type="PANTHER" id="PTHR42648">
    <property type="entry name" value="TRANSPOSASE, PUTATIVE-RELATED"/>
    <property type="match status" value="1"/>
</dbReference>
<keyword evidence="3" id="KW-0064">Aspartyl protease</keyword>
<dbReference type="Proteomes" id="UP001231189">
    <property type="component" value="Unassembled WGS sequence"/>
</dbReference>
<dbReference type="InterPro" id="IPR043502">
    <property type="entry name" value="DNA/RNA_pol_sf"/>
</dbReference>
<feature type="compositionally biased region" description="Polar residues" evidence="5">
    <location>
        <begin position="1019"/>
        <end position="1054"/>
    </location>
</feature>
<name>A0AAD8SXN6_LOLMU</name>
<dbReference type="PROSITE" id="PS50994">
    <property type="entry name" value="INTEGRASE"/>
    <property type="match status" value="1"/>
</dbReference>
<dbReference type="SUPFAM" id="SSF56672">
    <property type="entry name" value="DNA/RNA polymerases"/>
    <property type="match status" value="1"/>
</dbReference>
<feature type="region of interest" description="Disordered" evidence="5">
    <location>
        <begin position="55"/>
        <end position="87"/>
    </location>
</feature>
<reference evidence="7" key="1">
    <citation type="submission" date="2023-07" db="EMBL/GenBank/DDBJ databases">
        <title>A chromosome-level genome assembly of Lolium multiflorum.</title>
        <authorList>
            <person name="Chen Y."/>
            <person name="Copetti D."/>
            <person name="Kolliker R."/>
            <person name="Studer B."/>
        </authorList>
    </citation>
    <scope>NUCLEOTIDE SEQUENCE</scope>
    <source>
        <strain evidence="7">02402/16</strain>
        <tissue evidence="7">Leaf</tissue>
    </source>
</reference>
<dbReference type="InterPro" id="IPR001584">
    <property type="entry name" value="Integrase_cat-core"/>
</dbReference>
<feature type="compositionally biased region" description="Polar residues" evidence="5">
    <location>
        <begin position="1070"/>
        <end position="1084"/>
    </location>
</feature>
<feature type="compositionally biased region" description="Low complexity" evidence="5">
    <location>
        <begin position="1055"/>
        <end position="1065"/>
    </location>
</feature>
<accession>A0AAD8SXN6</accession>
<keyword evidence="4" id="KW-0378">Hydrolase</keyword>
<dbReference type="SUPFAM" id="SSF53098">
    <property type="entry name" value="Ribonuclease H-like"/>
    <property type="match status" value="1"/>
</dbReference>
<dbReference type="InterPro" id="IPR057670">
    <property type="entry name" value="SH3_retrovirus"/>
</dbReference>
<dbReference type="Pfam" id="PF22936">
    <property type="entry name" value="Pol_BBD"/>
    <property type="match status" value="1"/>
</dbReference>
<feature type="compositionally biased region" description="Acidic residues" evidence="5">
    <location>
        <begin position="1842"/>
        <end position="1867"/>
    </location>
</feature>
<keyword evidence="8" id="KW-1185">Reference proteome</keyword>
<evidence type="ECO:0000256" key="1">
    <source>
        <dbReference type="ARBA" id="ARBA00022670"/>
    </source>
</evidence>
<dbReference type="GO" id="GO:0015074">
    <property type="term" value="P:DNA integration"/>
    <property type="evidence" value="ECO:0007669"/>
    <property type="project" value="InterPro"/>
</dbReference>
<organism evidence="7 8">
    <name type="scientific">Lolium multiflorum</name>
    <name type="common">Italian ryegrass</name>
    <name type="synonym">Lolium perenne subsp. multiflorum</name>
    <dbReference type="NCBI Taxonomy" id="4521"/>
    <lineage>
        <taxon>Eukaryota</taxon>
        <taxon>Viridiplantae</taxon>
        <taxon>Streptophyta</taxon>
        <taxon>Embryophyta</taxon>
        <taxon>Tracheophyta</taxon>
        <taxon>Spermatophyta</taxon>
        <taxon>Magnoliopsida</taxon>
        <taxon>Liliopsida</taxon>
        <taxon>Poales</taxon>
        <taxon>Poaceae</taxon>
        <taxon>BOP clade</taxon>
        <taxon>Pooideae</taxon>
        <taxon>Poodae</taxon>
        <taxon>Poeae</taxon>
        <taxon>Poeae Chloroplast Group 2 (Poeae type)</taxon>
        <taxon>Loliodinae</taxon>
        <taxon>Loliinae</taxon>
        <taxon>Lolium</taxon>
    </lineage>
</organism>
<proteinExistence type="predicted"/>
<evidence type="ECO:0000259" key="6">
    <source>
        <dbReference type="PROSITE" id="PS50994"/>
    </source>
</evidence>
<dbReference type="GO" id="GO:0003676">
    <property type="term" value="F:nucleic acid binding"/>
    <property type="evidence" value="ECO:0007669"/>
    <property type="project" value="InterPro"/>
</dbReference>
<evidence type="ECO:0000313" key="7">
    <source>
        <dbReference type="EMBL" id="KAK1666042.1"/>
    </source>
</evidence>
<feature type="compositionally biased region" description="Basic and acidic residues" evidence="5">
    <location>
        <begin position="383"/>
        <end position="395"/>
    </location>
</feature>
<evidence type="ECO:0000256" key="4">
    <source>
        <dbReference type="ARBA" id="ARBA00022801"/>
    </source>
</evidence>
<dbReference type="InterPro" id="IPR013103">
    <property type="entry name" value="RVT_2"/>
</dbReference>
<dbReference type="GO" id="GO:0046872">
    <property type="term" value="F:metal ion binding"/>
    <property type="evidence" value="ECO:0007669"/>
    <property type="project" value="UniProtKB-KW"/>
</dbReference>
<protein>
    <recommendedName>
        <fullName evidence="6">Integrase catalytic domain-containing protein</fullName>
    </recommendedName>
</protein>